<keyword evidence="2" id="KW-1185">Reference proteome</keyword>
<name>A0A7J7NEF9_9MAGN</name>
<organism evidence="1 2">
    <name type="scientific">Kingdonia uniflora</name>
    <dbReference type="NCBI Taxonomy" id="39325"/>
    <lineage>
        <taxon>Eukaryota</taxon>
        <taxon>Viridiplantae</taxon>
        <taxon>Streptophyta</taxon>
        <taxon>Embryophyta</taxon>
        <taxon>Tracheophyta</taxon>
        <taxon>Spermatophyta</taxon>
        <taxon>Magnoliopsida</taxon>
        <taxon>Ranunculales</taxon>
        <taxon>Circaeasteraceae</taxon>
        <taxon>Kingdonia</taxon>
    </lineage>
</organism>
<dbReference type="EMBL" id="JACGCM010000843">
    <property type="protein sequence ID" value="KAF6165565.1"/>
    <property type="molecule type" value="Genomic_DNA"/>
</dbReference>
<feature type="non-terminal residue" evidence="1">
    <location>
        <position position="58"/>
    </location>
</feature>
<evidence type="ECO:0000313" key="1">
    <source>
        <dbReference type="EMBL" id="KAF6165565.1"/>
    </source>
</evidence>
<proteinExistence type="predicted"/>
<reference evidence="1 2" key="1">
    <citation type="journal article" date="2020" name="IScience">
        <title>Genome Sequencing of the Endangered Kingdonia uniflora (Circaeasteraceae, Ranunculales) Reveals Potential Mechanisms of Evolutionary Specialization.</title>
        <authorList>
            <person name="Sun Y."/>
            <person name="Deng T."/>
            <person name="Zhang A."/>
            <person name="Moore M.J."/>
            <person name="Landis J.B."/>
            <person name="Lin N."/>
            <person name="Zhang H."/>
            <person name="Zhang X."/>
            <person name="Huang J."/>
            <person name="Zhang X."/>
            <person name="Sun H."/>
            <person name="Wang H."/>
        </authorList>
    </citation>
    <scope>NUCLEOTIDE SEQUENCE [LARGE SCALE GENOMIC DNA]</scope>
    <source>
        <strain evidence="1">TB1705</strain>
        <tissue evidence="1">Leaf</tissue>
    </source>
</reference>
<dbReference type="Proteomes" id="UP000541444">
    <property type="component" value="Unassembled WGS sequence"/>
</dbReference>
<comment type="caution">
    <text evidence="1">The sequence shown here is derived from an EMBL/GenBank/DDBJ whole genome shotgun (WGS) entry which is preliminary data.</text>
</comment>
<accession>A0A7J7NEF9</accession>
<dbReference type="AlphaFoldDB" id="A0A7J7NEF9"/>
<gene>
    <name evidence="1" type="ORF">GIB67_006455</name>
</gene>
<sequence length="58" mass="6721">MSYHIISSSLIIIPYHYSSSPNSYLYSSILITCYLDLNHLVYYSFTLKLSLSHLPHPL</sequence>
<evidence type="ECO:0000313" key="2">
    <source>
        <dbReference type="Proteomes" id="UP000541444"/>
    </source>
</evidence>
<protein>
    <submittedName>
        <fullName evidence="1">Uncharacterized protein</fullName>
    </submittedName>
</protein>